<accession>A0ABU2EC87</accession>
<dbReference type="RefSeq" id="WP_051974461.1">
    <property type="nucleotide sequence ID" value="NZ_CADFDQ010000039.1"/>
</dbReference>
<dbReference type="Proteomes" id="UP001248067">
    <property type="component" value="Unassembled WGS sequence"/>
</dbReference>
<name>A0ABU2EC87_9BURK</name>
<protein>
    <recommendedName>
        <fullName evidence="3">Lipoprotein</fullName>
    </recommendedName>
</protein>
<evidence type="ECO:0000313" key="2">
    <source>
        <dbReference type="Proteomes" id="UP001248067"/>
    </source>
</evidence>
<organism evidence="1 2">
    <name type="scientific">Burkholderia pseudomultivorans</name>
    <dbReference type="NCBI Taxonomy" id="1207504"/>
    <lineage>
        <taxon>Bacteria</taxon>
        <taxon>Pseudomonadati</taxon>
        <taxon>Pseudomonadota</taxon>
        <taxon>Betaproteobacteria</taxon>
        <taxon>Burkholderiales</taxon>
        <taxon>Burkholderiaceae</taxon>
        <taxon>Burkholderia</taxon>
        <taxon>Burkholderia cepacia complex</taxon>
    </lineage>
</organism>
<evidence type="ECO:0008006" key="3">
    <source>
        <dbReference type="Google" id="ProtNLM"/>
    </source>
</evidence>
<proteinExistence type="predicted"/>
<comment type="caution">
    <text evidence="1">The sequence shown here is derived from an EMBL/GenBank/DDBJ whole genome shotgun (WGS) entry which is preliminary data.</text>
</comment>
<evidence type="ECO:0000313" key="1">
    <source>
        <dbReference type="EMBL" id="MDR8757483.1"/>
    </source>
</evidence>
<dbReference type="EMBL" id="VJSY01000062">
    <property type="protein sequence ID" value="MDR8757483.1"/>
    <property type="molecule type" value="Genomic_DNA"/>
</dbReference>
<keyword evidence="2" id="KW-1185">Reference proteome</keyword>
<sequence length="197" mass="21385">MLACSSPAIPPRTAIVSEDVLPSLLVNQPADREASFDTGTMLHAVEHPLTGNTPARPIFTCSDGRQLPLYTEFAAHLPDGLYLGLFNGRNDPYVPAADAGFDGPLIGRLRYSHTVEAREIRLEFVDPFEGRIFFPDMEVTAGASGHVPTGKVSLPILLGLSSGAIVFDSRYFADWTTFIISSARPVVGRDLTSQRRV</sequence>
<gene>
    <name evidence="1" type="ORF">FEQ00_05937</name>
</gene>
<reference evidence="1 2" key="1">
    <citation type="submission" date="2019-06" db="EMBL/GenBank/DDBJ databases">
        <title>Evolution of Burkholderia multivorans in the lungs of Cystic Fibrosis patients.</title>
        <authorList>
            <person name="Moreira L.M."/>
        </authorList>
    </citation>
    <scope>NUCLEOTIDE SEQUENCE [LARGE SCALE GENOMIC DNA]</scope>
    <source>
        <strain evidence="1 2">VC13239</strain>
    </source>
</reference>